<dbReference type="EMBL" id="JAGMWN010000001">
    <property type="protein sequence ID" value="MBP5855405.1"/>
    <property type="molecule type" value="Genomic_DNA"/>
</dbReference>
<feature type="transmembrane region" description="Helical" evidence="5">
    <location>
        <begin position="279"/>
        <end position="299"/>
    </location>
</feature>
<evidence type="ECO:0000256" key="1">
    <source>
        <dbReference type="ARBA" id="ARBA00022692"/>
    </source>
</evidence>
<feature type="transmembrane region" description="Helical" evidence="5">
    <location>
        <begin position="79"/>
        <end position="100"/>
    </location>
</feature>
<feature type="transmembrane region" description="Helical" evidence="5">
    <location>
        <begin position="336"/>
        <end position="357"/>
    </location>
</feature>
<dbReference type="Proteomes" id="UP000672602">
    <property type="component" value="Unassembled WGS sequence"/>
</dbReference>
<feature type="transmembrane region" description="Helical" evidence="5">
    <location>
        <begin position="363"/>
        <end position="382"/>
    </location>
</feature>
<feature type="transmembrane region" description="Helical" evidence="5">
    <location>
        <begin position="429"/>
        <end position="450"/>
    </location>
</feature>
<comment type="caution">
    <text evidence="6">The sequence shown here is derived from an EMBL/GenBank/DDBJ whole genome shotgun (WGS) entry which is preliminary data.</text>
</comment>
<dbReference type="InterPro" id="IPR036259">
    <property type="entry name" value="MFS_trans_sf"/>
</dbReference>
<feature type="transmembrane region" description="Helical" evidence="5">
    <location>
        <begin position="195"/>
        <end position="213"/>
    </location>
</feature>
<feature type="transmembrane region" description="Helical" evidence="5">
    <location>
        <begin position="305"/>
        <end position="324"/>
    </location>
</feature>
<name>A0A8J7V0K1_9PROT</name>
<dbReference type="Pfam" id="PF07690">
    <property type="entry name" value="MFS_1"/>
    <property type="match status" value="1"/>
</dbReference>
<feature type="region of interest" description="Disordered" evidence="4">
    <location>
        <begin position="1"/>
        <end position="21"/>
    </location>
</feature>
<feature type="transmembrane region" description="Helical" evidence="5">
    <location>
        <begin position="150"/>
        <end position="174"/>
    </location>
</feature>
<keyword evidence="1 5" id="KW-0812">Transmembrane</keyword>
<dbReference type="InterPro" id="IPR011701">
    <property type="entry name" value="MFS"/>
</dbReference>
<evidence type="ECO:0000313" key="6">
    <source>
        <dbReference type="EMBL" id="MBP5855405.1"/>
    </source>
</evidence>
<keyword evidence="2 5" id="KW-1133">Transmembrane helix</keyword>
<keyword evidence="3 5" id="KW-0472">Membrane</keyword>
<dbReference type="PANTHER" id="PTHR23526">
    <property type="entry name" value="INTEGRAL MEMBRANE TRANSPORT PROTEIN-RELATED"/>
    <property type="match status" value="1"/>
</dbReference>
<dbReference type="SUPFAM" id="SSF103473">
    <property type="entry name" value="MFS general substrate transporter"/>
    <property type="match status" value="1"/>
</dbReference>
<dbReference type="InterPro" id="IPR052528">
    <property type="entry name" value="Sugar_transport-like"/>
</dbReference>
<reference evidence="6" key="1">
    <citation type="submission" date="2021-04" db="EMBL/GenBank/DDBJ databases">
        <authorList>
            <person name="Zhang D.-C."/>
        </authorList>
    </citation>
    <scope>NUCLEOTIDE SEQUENCE</scope>
    <source>
        <strain evidence="6">CGMCC 1.15697</strain>
    </source>
</reference>
<proteinExistence type="predicted"/>
<gene>
    <name evidence="6" type="ORF">KAJ83_00155</name>
</gene>
<evidence type="ECO:0000256" key="4">
    <source>
        <dbReference type="SAM" id="MobiDB-lite"/>
    </source>
</evidence>
<evidence type="ECO:0000313" key="7">
    <source>
        <dbReference type="Proteomes" id="UP000672602"/>
    </source>
</evidence>
<evidence type="ECO:0000256" key="5">
    <source>
        <dbReference type="SAM" id="Phobius"/>
    </source>
</evidence>
<dbReference type="RefSeq" id="WP_210679999.1">
    <property type="nucleotide sequence ID" value="NZ_JAGMWN010000001.1"/>
</dbReference>
<evidence type="ECO:0000256" key="3">
    <source>
        <dbReference type="ARBA" id="ARBA00023136"/>
    </source>
</evidence>
<dbReference type="GO" id="GO:0022857">
    <property type="term" value="F:transmembrane transporter activity"/>
    <property type="evidence" value="ECO:0007669"/>
    <property type="project" value="InterPro"/>
</dbReference>
<accession>A0A8J7V0K1</accession>
<feature type="transmembrane region" description="Helical" evidence="5">
    <location>
        <begin position="124"/>
        <end position="144"/>
    </location>
</feature>
<feature type="transmembrane region" description="Helical" evidence="5">
    <location>
        <begin position="219"/>
        <end position="241"/>
    </location>
</feature>
<sequence>MSTQSLGADLPGGNGGGTGAWGDRFDLPYRVLSGDDSDERACEAIPDGQCSEIPRNFTLNALNGACSKLAEQLASPGLVLPWLLTAAGAPAFFATVIPGIKQAFSLAPQMAVAGLIRAQACRKWVWVAAGTVQAGTMVLIALAAESLDGAIAGATIVGLFALFSLMSGAASVAFQDVMGKTIPKGRRGRLLSARATIGGILVLIAAAALKFGVDDGAAIAMPLVLGAAALWVAATLAFAGISELPGSTGGGRSMAQSLRAGLALMRENAPYNRFVKARALLLSIELAMPIYAIQAANLYGHGAGALALMVFGVGLANIVSSPLWGRLSDTAPQKVMAAAAAAGACAASLAFVMEFIVGPDPAWSLWLYTGVFILLGIAESGVRLGRKTYLVDGAPKDEKALYAAFANSAVGLIALSAFLVGWLVESGGILVAVAAAGVLALIAAFHARALPHPEAMERAARS</sequence>
<feature type="compositionally biased region" description="Gly residues" evidence="4">
    <location>
        <begin position="10"/>
        <end position="20"/>
    </location>
</feature>
<keyword evidence="7" id="KW-1185">Reference proteome</keyword>
<evidence type="ECO:0000256" key="2">
    <source>
        <dbReference type="ARBA" id="ARBA00022989"/>
    </source>
</evidence>
<feature type="transmembrane region" description="Helical" evidence="5">
    <location>
        <begin position="402"/>
        <end position="423"/>
    </location>
</feature>
<dbReference type="Gene3D" id="1.20.1250.20">
    <property type="entry name" value="MFS general substrate transporter like domains"/>
    <property type="match status" value="1"/>
</dbReference>
<organism evidence="6 7">
    <name type="scientific">Marivibrio halodurans</name>
    <dbReference type="NCBI Taxonomy" id="2039722"/>
    <lineage>
        <taxon>Bacteria</taxon>
        <taxon>Pseudomonadati</taxon>
        <taxon>Pseudomonadota</taxon>
        <taxon>Alphaproteobacteria</taxon>
        <taxon>Rhodospirillales</taxon>
        <taxon>Rhodospirillaceae</taxon>
        <taxon>Marivibrio</taxon>
    </lineage>
</organism>
<protein>
    <submittedName>
        <fullName evidence="6">MFS transporter</fullName>
    </submittedName>
</protein>
<dbReference type="AlphaFoldDB" id="A0A8J7V0K1"/>
<dbReference type="PANTHER" id="PTHR23526:SF2">
    <property type="entry name" value="MAJOR FACILITATOR SUPERFAMILY (MFS) PROFILE DOMAIN-CONTAINING PROTEIN"/>
    <property type="match status" value="1"/>
</dbReference>